<evidence type="ECO:0000313" key="3">
    <source>
        <dbReference type="Proteomes" id="UP000238730"/>
    </source>
</evidence>
<feature type="transmembrane region" description="Helical" evidence="1">
    <location>
        <begin position="46"/>
        <end position="66"/>
    </location>
</feature>
<keyword evidence="1" id="KW-0472">Membrane</keyword>
<keyword evidence="1" id="KW-0812">Transmembrane</keyword>
<sequence length="85" mass="9814">MQGFTKNGSEKFIKSITLIVNQASFILIYLHKYTFIYIYRLVFENLLPIMLKTGASANAPVFLCLLTRRKCLPASKNFVEQHSIR</sequence>
<keyword evidence="1" id="KW-1133">Transmembrane helix</keyword>
<comment type="caution">
    <text evidence="2">The sequence shown here is derived from an EMBL/GenBank/DDBJ whole genome shotgun (WGS) entry which is preliminary data.</text>
</comment>
<evidence type="ECO:0000256" key="1">
    <source>
        <dbReference type="SAM" id="Phobius"/>
    </source>
</evidence>
<proteinExistence type="predicted"/>
<reference evidence="2 3" key="1">
    <citation type="submission" date="2016-12" db="EMBL/GenBank/DDBJ databases">
        <title>Diversity of luminous bacteria.</title>
        <authorList>
            <person name="Yoshizawa S."/>
            <person name="Kogure K."/>
        </authorList>
    </citation>
    <scope>NUCLEOTIDE SEQUENCE [LARGE SCALE GENOMIC DNA]</scope>
    <source>
        <strain evidence="2 3">LC1-200</strain>
    </source>
</reference>
<gene>
    <name evidence="2" type="ORF">BTO08_17390</name>
</gene>
<dbReference type="EMBL" id="MSCJ01000003">
    <property type="protein sequence ID" value="PQJ62028.1"/>
    <property type="molecule type" value="Genomic_DNA"/>
</dbReference>
<accession>A0A2S7VIW8</accession>
<feature type="transmembrane region" description="Helical" evidence="1">
    <location>
        <begin position="12"/>
        <end position="31"/>
    </location>
</feature>
<evidence type="ECO:0000313" key="2">
    <source>
        <dbReference type="EMBL" id="PQJ62028.1"/>
    </source>
</evidence>
<protein>
    <submittedName>
        <fullName evidence="2">Uncharacterized protein</fullName>
    </submittedName>
</protein>
<name>A0A2S7VIW8_PHOAN</name>
<dbReference type="Proteomes" id="UP000238730">
    <property type="component" value="Unassembled WGS sequence"/>
</dbReference>
<dbReference type="AlphaFoldDB" id="A0A2S7VIW8"/>
<organism evidence="2 3">
    <name type="scientific">Photobacterium angustum</name>
    <dbReference type="NCBI Taxonomy" id="661"/>
    <lineage>
        <taxon>Bacteria</taxon>
        <taxon>Pseudomonadati</taxon>
        <taxon>Pseudomonadota</taxon>
        <taxon>Gammaproteobacteria</taxon>
        <taxon>Vibrionales</taxon>
        <taxon>Vibrionaceae</taxon>
        <taxon>Photobacterium</taxon>
    </lineage>
</organism>